<protein>
    <submittedName>
        <fullName evidence="3">Uncharacterized protein zgc:194621</fullName>
    </submittedName>
</protein>
<dbReference type="AlphaFoldDB" id="A0A8M1KX68"/>
<dbReference type="OrthoDB" id="10053624at2759"/>
<dbReference type="KEGG" id="char:122133647"/>
<dbReference type="Proteomes" id="UP000515152">
    <property type="component" value="Chromosome 17"/>
</dbReference>
<feature type="compositionally biased region" description="Polar residues" evidence="1">
    <location>
        <begin position="81"/>
        <end position="92"/>
    </location>
</feature>
<accession>A0A8M1KX68</accession>
<dbReference type="PANTHER" id="PTHR22529:SF2">
    <property type="match status" value="1"/>
</dbReference>
<evidence type="ECO:0000256" key="1">
    <source>
        <dbReference type="SAM" id="MobiDB-lite"/>
    </source>
</evidence>
<dbReference type="RefSeq" id="XP_042566184.1">
    <property type="nucleotide sequence ID" value="XM_042710250.1"/>
</dbReference>
<keyword evidence="2" id="KW-1185">Reference proteome</keyword>
<gene>
    <name evidence="3" type="primary">zgc:194621</name>
</gene>
<dbReference type="GeneID" id="122133647"/>
<evidence type="ECO:0000313" key="3">
    <source>
        <dbReference type="RefSeq" id="XP_042566184.1"/>
    </source>
</evidence>
<reference evidence="3" key="1">
    <citation type="submission" date="2025-08" db="UniProtKB">
        <authorList>
            <consortium name="RefSeq"/>
        </authorList>
    </citation>
    <scope>IDENTIFICATION</scope>
</reference>
<evidence type="ECO:0000313" key="2">
    <source>
        <dbReference type="Proteomes" id="UP000515152"/>
    </source>
</evidence>
<name>A0A8M1KX68_CLUHA</name>
<proteinExistence type="predicted"/>
<dbReference type="PANTHER" id="PTHR22529">
    <property type="entry name" value="EPITHELIAL-STROMAL INTERACTION PROTEIN 1"/>
    <property type="match status" value="1"/>
</dbReference>
<feature type="region of interest" description="Disordered" evidence="1">
    <location>
        <begin position="80"/>
        <end position="102"/>
    </location>
</feature>
<dbReference type="InterPro" id="IPR026185">
    <property type="entry name" value="EPSTI1"/>
</dbReference>
<sequence>MPNTRVIKPKTVEIKPKIVDINVRSKTVESPPARRTKVIQKKRASSCTRYNASFNQHKTESTKPPTTNAHVLKCEKKGKTCATSSKPQNTPIGQKDERTTTKPEHRVIHEIHSHKAFTVIPPNPKRRIEIQKQAEAELAALEDLRLSRAMGYISLAPSSVGGCLTLEEVRKNNSKKCKQEESQDRW</sequence>
<organism evidence="2 3">
    <name type="scientific">Clupea harengus</name>
    <name type="common">Atlantic herring</name>
    <dbReference type="NCBI Taxonomy" id="7950"/>
    <lineage>
        <taxon>Eukaryota</taxon>
        <taxon>Metazoa</taxon>
        <taxon>Chordata</taxon>
        <taxon>Craniata</taxon>
        <taxon>Vertebrata</taxon>
        <taxon>Euteleostomi</taxon>
        <taxon>Actinopterygii</taxon>
        <taxon>Neopterygii</taxon>
        <taxon>Teleostei</taxon>
        <taxon>Clupei</taxon>
        <taxon>Clupeiformes</taxon>
        <taxon>Clupeoidei</taxon>
        <taxon>Clupeidae</taxon>
        <taxon>Clupea</taxon>
    </lineage>
</organism>